<dbReference type="EMBL" id="JXSL01000027">
    <property type="protein sequence ID" value="KIL98743.1"/>
    <property type="molecule type" value="Genomic_DNA"/>
</dbReference>
<evidence type="ECO:0000313" key="2">
    <source>
        <dbReference type="Proteomes" id="UP000031971"/>
    </source>
</evidence>
<protein>
    <submittedName>
        <fullName evidence="1">Uncharacterized protein</fullName>
    </submittedName>
</protein>
<dbReference type="RefSeq" id="WP_041041106.1">
    <property type="nucleotide sequence ID" value="NZ_JXSL01000027.1"/>
</dbReference>
<evidence type="ECO:0000313" key="1">
    <source>
        <dbReference type="EMBL" id="KIL98743.1"/>
    </source>
</evidence>
<accession>A0A0C2YUE2</accession>
<gene>
    <name evidence="1" type="ORF">CCC_02193</name>
</gene>
<comment type="caution">
    <text evidence="1">The sequence shown here is derived from an EMBL/GenBank/DDBJ whole genome shotgun (WGS) entry which is preliminary data.</text>
</comment>
<dbReference type="OrthoDB" id="7345950at2"/>
<reference evidence="1 2" key="1">
    <citation type="submission" date="2015-01" db="EMBL/GenBank/DDBJ databases">
        <title>Genome Sequence of Magnetospirillum magnetotacticum Strain MS-1.</title>
        <authorList>
            <person name="Marinov G.K."/>
            <person name="Smalley M.D."/>
            <person name="DeSalvo G."/>
        </authorList>
    </citation>
    <scope>NUCLEOTIDE SEQUENCE [LARGE SCALE GENOMIC DNA]</scope>
    <source>
        <strain evidence="1 2">MS-1</strain>
    </source>
</reference>
<name>A0A0C2YUE2_PARME</name>
<dbReference type="STRING" id="272627.CCC_02193"/>
<organism evidence="1 2">
    <name type="scientific">Paramagnetospirillum magnetotacticum MS-1</name>
    <dbReference type="NCBI Taxonomy" id="272627"/>
    <lineage>
        <taxon>Bacteria</taxon>
        <taxon>Pseudomonadati</taxon>
        <taxon>Pseudomonadota</taxon>
        <taxon>Alphaproteobacteria</taxon>
        <taxon>Rhodospirillales</taxon>
        <taxon>Magnetospirillaceae</taxon>
        <taxon>Paramagnetospirillum</taxon>
    </lineage>
</organism>
<dbReference type="Proteomes" id="UP000031971">
    <property type="component" value="Unassembled WGS sequence"/>
</dbReference>
<proteinExistence type="predicted"/>
<dbReference type="AlphaFoldDB" id="A0A0C2YUE2"/>
<keyword evidence="2" id="KW-1185">Reference proteome</keyword>
<sequence>MVGLFQISEPTQDAADVLSYEICGRDRIVAFGQGWPEKTYQKSVLSRSLWDVVDDANISDIYRALVTEIRRTGLGVCFAFRCDDPGTKRLMSMVMMPLGCGGIRFSSRLIATEPQEVGEFHQRHLRLPVNVDLCPECGRIKIGDQWQPASEALDRLGIFADDIPFRTHQVRCPPCCGTSH</sequence>